<gene>
    <name evidence="1" type="ORF">ACFSTE_01995</name>
</gene>
<reference evidence="2" key="1">
    <citation type="journal article" date="2019" name="Int. J. Syst. Evol. Microbiol.">
        <title>The Global Catalogue of Microorganisms (GCM) 10K type strain sequencing project: providing services to taxonomists for standard genome sequencing and annotation.</title>
        <authorList>
            <consortium name="The Broad Institute Genomics Platform"/>
            <consortium name="The Broad Institute Genome Sequencing Center for Infectious Disease"/>
            <person name="Wu L."/>
            <person name="Ma J."/>
        </authorList>
    </citation>
    <scope>NUCLEOTIDE SEQUENCE [LARGE SCALE GENOMIC DNA]</scope>
    <source>
        <strain evidence="2">KCTC 42423</strain>
    </source>
</reference>
<dbReference type="Proteomes" id="UP001597459">
    <property type="component" value="Unassembled WGS sequence"/>
</dbReference>
<organism evidence="1 2">
    <name type="scientific">Aquimarina hainanensis</name>
    <dbReference type="NCBI Taxonomy" id="1578017"/>
    <lineage>
        <taxon>Bacteria</taxon>
        <taxon>Pseudomonadati</taxon>
        <taxon>Bacteroidota</taxon>
        <taxon>Flavobacteriia</taxon>
        <taxon>Flavobacteriales</taxon>
        <taxon>Flavobacteriaceae</taxon>
        <taxon>Aquimarina</taxon>
    </lineage>
</organism>
<name>A0ABW5N5V4_9FLAO</name>
<evidence type="ECO:0000313" key="2">
    <source>
        <dbReference type="Proteomes" id="UP001597459"/>
    </source>
</evidence>
<proteinExistence type="predicted"/>
<evidence type="ECO:0008006" key="3">
    <source>
        <dbReference type="Google" id="ProtNLM"/>
    </source>
</evidence>
<dbReference type="RefSeq" id="WP_176027808.1">
    <property type="nucleotide sequence ID" value="NZ_JBHSJV010000001.1"/>
</dbReference>
<sequence>MKNLFLTPILIIGILIGLENVSAQNAPQEGISTEKEIASIPVKELPETITKAVERDYKGAVINKSTRSDKTSFYELKLAYKNGETLVINYDPKGNLIKK</sequence>
<dbReference type="EMBL" id="JBHULX010000001">
    <property type="protein sequence ID" value="MFD2589583.1"/>
    <property type="molecule type" value="Genomic_DNA"/>
</dbReference>
<accession>A0ABW5N5V4</accession>
<protein>
    <recommendedName>
        <fullName evidence="3">Beta-lactamase-inhibitor-like PepSY-like domain-containing protein</fullName>
    </recommendedName>
</protein>
<keyword evidence="2" id="KW-1185">Reference proteome</keyword>
<comment type="caution">
    <text evidence="1">The sequence shown here is derived from an EMBL/GenBank/DDBJ whole genome shotgun (WGS) entry which is preliminary data.</text>
</comment>
<dbReference type="SUPFAM" id="SSF160574">
    <property type="entry name" value="BT0923-like"/>
    <property type="match status" value="1"/>
</dbReference>
<evidence type="ECO:0000313" key="1">
    <source>
        <dbReference type="EMBL" id="MFD2589583.1"/>
    </source>
</evidence>